<dbReference type="Gene3D" id="3.30.70.270">
    <property type="match status" value="1"/>
</dbReference>
<dbReference type="GO" id="GO:1902201">
    <property type="term" value="P:negative regulation of bacterial-type flagellum-dependent cell motility"/>
    <property type="evidence" value="ECO:0007669"/>
    <property type="project" value="TreeGrafter"/>
</dbReference>
<dbReference type="PATRIC" id="fig|745776.4.peg.3070"/>
<dbReference type="InterPro" id="IPR050469">
    <property type="entry name" value="Diguanylate_Cyclase"/>
</dbReference>
<evidence type="ECO:0000259" key="2">
    <source>
        <dbReference type="PROSITE" id="PS50887"/>
    </source>
</evidence>
<dbReference type="EMBL" id="CP002192">
    <property type="protein sequence ID" value="AFD26919.1"/>
    <property type="molecule type" value="Genomic_DNA"/>
</dbReference>
<dbReference type="AlphaFoldDB" id="H8H0Q0"/>
<feature type="transmembrane region" description="Helical" evidence="1">
    <location>
        <begin position="16"/>
        <end position="35"/>
    </location>
</feature>
<dbReference type="OrthoDB" id="68376at2"/>
<dbReference type="GO" id="GO:0005886">
    <property type="term" value="C:plasma membrane"/>
    <property type="evidence" value="ECO:0007669"/>
    <property type="project" value="TreeGrafter"/>
</dbReference>
<dbReference type="InterPro" id="IPR043128">
    <property type="entry name" value="Rev_trsase/Diguanyl_cyclase"/>
</dbReference>
<keyword evidence="1" id="KW-0472">Membrane</keyword>
<gene>
    <name evidence="3" type="ordered locus">DGo_PA0033</name>
</gene>
<feature type="transmembrane region" description="Helical" evidence="1">
    <location>
        <begin position="65"/>
        <end position="90"/>
    </location>
</feature>
<evidence type="ECO:0000256" key="1">
    <source>
        <dbReference type="SAM" id="Phobius"/>
    </source>
</evidence>
<feature type="domain" description="GGDEF" evidence="2">
    <location>
        <begin position="219"/>
        <end position="344"/>
    </location>
</feature>
<dbReference type="Proteomes" id="UP000007575">
    <property type="component" value="Plasmid P1"/>
</dbReference>
<sequence>MPALNAAFRHTDVPRFLLWVPLVASSLTIWILVVLRIAPHIYMALLTLVVLFDLLALFGPRRWQAGLFVAAPPVYAGVLLLAWINALYVLPTHPTTPMTRTTVELFMTVIYVSGFLRYAPGQAVRRAGAFLGLLLATLLPYSLQTYRAGNAVDSLFLPFVLLFTHSALIAVLWSFSQAREQLVQAQAREAALSELAHRDPLTGLHNRRALDDDLEKAGPRPLLAVIDIDGLKAVNDAQGHQAGDDLLRHFAAGFVQAAAQGDRVYRLGGDEFALLLGQAGPEAARRLVEHVTARVRAIYPEAGASVGAVHRHPHETVAAWFTRADRAMYAHKAQGQPDRPPPEG</sequence>
<dbReference type="PANTHER" id="PTHR45138">
    <property type="entry name" value="REGULATORY COMPONENTS OF SENSORY TRANSDUCTION SYSTEM"/>
    <property type="match status" value="1"/>
</dbReference>
<dbReference type="SMART" id="SM00267">
    <property type="entry name" value="GGDEF"/>
    <property type="match status" value="1"/>
</dbReference>
<dbReference type="InterPro" id="IPR000160">
    <property type="entry name" value="GGDEF_dom"/>
</dbReference>
<keyword evidence="4" id="KW-1185">Reference proteome</keyword>
<accession>H8H0Q0</accession>
<dbReference type="GO" id="GO:0052621">
    <property type="term" value="F:diguanylate cyclase activity"/>
    <property type="evidence" value="ECO:0007669"/>
    <property type="project" value="TreeGrafter"/>
</dbReference>
<dbReference type="RefSeq" id="WP_014695437.1">
    <property type="nucleotide sequence ID" value="NC_017805.1"/>
</dbReference>
<feature type="transmembrane region" description="Helical" evidence="1">
    <location>
        <begin position="41"/>
        <end position="58"/>
    </location>
</feature>
<dbReference type="NCBIfam" id="TIGR00254">
    <property type="entry name" value="GGDEF"/>
    <property type="match status" value="1"/>
</dbReference>
<dbReference type="SUPFAM" id="SSF55073">
    <property type="entry name" value="Nucleotide cyclase"/>
    <property type="match status" value="1"/>
</dbReference>
<feature type="transmembrane region" description="Helical" evidence="1">
    <location>
        <begin position="102"/>
        <end position="120"/>
    </location>
</feature>
<feature type="transmembrane region" description="Helical" evidence="1">
    <location>
        <begin position="155"/>
        <end position="175"/>
    </location>
</feature>
<protein>
    <submittedName>
        <fullName evidence="3">Diguanylate cyclase, putative</fullName>
    </submittedName>
</protein>
<reference evidence="3 4" key="1">
    <citation type="journal article" date="2012" name="PLoS ONE">
        <title>Genome sequence and transcriptome analysis of the radioresistant bacterium Deinococcus gobiensis: insights into the extreme environmental adaptations.</title>
        <authorList>
            <person name="Yuan M."/>
            <person name="Chen M."/>
            <person name="Zhang W."/>
            <person name="Lu W."/>
            <person name="Wang J."/>
            <person name="Yang M."/>
            <person name="Zhao P."/>
            <person name="Tang R."/>
            <person name="Li X."/>
            <person name="Hao Y."/>
            <person name="Zhou Z."/>
            <person name="Zhan Y."/>
            <person name="Yu H."/>
            <person name="Teng C."/>
            <person name="Yan Y."/>
            <person name="Ping S."/>
            <person name="Wang Y."/>
            <person name="Lin M."/>
        </authorList>
    </citation>
    <scope>NUCLEOTIDE SEQUENCE [LARGE SCALE GENOMIC DNA]</scope>
    <source>
        <strain evidence="4">DSM 21396 / JCM 16679 / CGMCC 1.7299 / I-0</strain>
        <plasmid evidence="3">P1</plasmid>
    </source>
</reference>
<dbReference type="HOGENOM" id="CLU_879176_0_0_0"/>
<dbReference type="GO" id="GO:0043709">
    <property type="term" value="P:cell adhesion involved in single-species biofilm formation"/>
    <property type="evidence" value="ECO:0007669"/>
    <property type="project" value="TreeGrafter"/>
</dbReference>
<name>H8H0Q0_DEIGI</name>
<proteinExistence type="predicted"/>
<dbReference type="PROSITE" id="PS50887">
    <property type="entry name" value="GGDEF"/>
    <property type="match status" value="1"/>
</dbReference>
<keyword evidence="3" id="KW-0614">Plasmid</keyword>
<dbReference type="CDD" id="cd01949">
    <property type="entry name" value="GGDEF"/>
    <property type="match status" value="1"/>
</dbReference>
<dbReference type="Pfam" id="PF00990">
    <property type="entry name" value="GGDEF"/>
    <property type="match status" value="1"/>
</dbReference>
<dbReference type="PANTHER" id="PTHR45138:SF9">
    <property type="entry name" value="DIGUANYLATE CYCLASE DGCM-RELATED"/>
    <property type="match status" value="1"/>
</dbReference>
<evidence type="ECO:0000313" key="4">
    <source>
        <dbReference type="Proteomes" id="UP000007575"/>
    </source>
</evidence>
<keyword evidence="1" id="KW-0812">Transmembrane</keyword>
<dbReference type="KEGG" id="dgo:DGo_PA0033"/>
<evidence type="ECO:0000313" key="3">
    <source>
        <dbReference type="EMBL" id="AFD26919.1"/>
    </source>
</evidence>
<organism evidence="3 4">
    <name type="scientific">Deinococcus gobiensis (strain DSM 21396 / JCM 16679 / CGMCC 1.7299 / I-0)</name>
    <dbReference type="NCBI Taxonomy" id="745776"/>
    <lineage>
        <taxon>Bacteria</taxon>
        <taxon>Thermotogati</taxon>
        <taxon>Deinococcota</taxon>
        <taxon>Deinococci</taxon>
        <taxon>Deinococcales</taxon>
        <taxon>Deinococcaceae</taxon>
        <taxon>Deinococcus</taxon>
    </lineage>
</organism>
<geneLocation type="plasmid" evidence="3 4">
    <name>P1</name>
</geneLocation>
<dbReference type="InterPro" id="IPR029787">
    <property type="entry name" value="Nucleotide_cyclase"/>
</dbReference>
<feature type="transmembrane region" description="Helical" evidence="1">
    <location>
        <begin position="127"/>
        <end position="143"/>
    </location>
</feature>
<keyword evidence="1" id="KW-1133">Transmembrane helix</keyword>